<gene>
    <name evidence="1" type="ORF">GTP46_03520</name>
</gene>
<name>A0A6L8K2H7_9BURK</name>
<organism evidence="1 2">
    <name type="scientific">Duganella flavida</name>
    <dbReference type="NCBI Taxonomy" id="2692175"/>
    <lineage>
        <taxon>Bacteria</taxon>
        <taxon>Pseudomonadati</taxon>
        <taxon>Pseudomonadota</taxon>
        <taxon>Betaproteobacteria</taxon>
        <taxon>Burkholderiales</taxon>
        <taxon>Oxalobacteraceae</taxon>
        <taxon>Telluria group</taxon>
        <taxon>Duganella</taxon>
    </lineage>
</organism>
<sequence>MSKVGFRAILLDKRTEQTLGLLAYYHLVEKSARGVQYKIASEIAMWLFLLGPKSSGIATVFFVRRSRPVSLARQEILRCGKMPLLWKNDKNFAVLYEWFYTC</sequence>
<proteinExistence type="predicted"/>
<dbReference type="Proteomes" id="UP000479335">
    <property type="component" value="Unassembled WGS sequence"/>
</dbReference>
<accession>A0A6L8K2H7</accession>
<dbReference type="EMBL" id="WWCN01000002">
    <property type="protein sequence ID" value="MYM21719.1"/>
    <property type="molecule type" value="Genomic_DNA"/>
</dbReference>
<dbReference type="RefSeq" id="WP_161005234.1">
    <property type="nucleotide sequence ID" value="NZ_WWCN01000002.1"/>
</dbReference>
<keyword evidence="2" id="KW-1185">Reference proteome</keyword>
<evidence type="ECO:0000313" key="1">
    <source>
        <dbReference type="EMBL" id="MYM21719.1"/>
    </source>
</evidence>
<comment type="caution">
    <text evidence="1">The sequence shown here is derived from an EMBL/GenBank/DDBJ whole genome shotgun (WGS) entry which is preliminary data.</text>
</comment>
<evidence type="ECO:0000313" key="2">
    <source>
        <dbReference type="Proteomes" id="UP000479335"/>
    </source>
</evidence>
<dbReference type="AlphaFoldDB" id="A0A6L8K2H7"/>
<reference evidence="1 2" key="1">
    <citation type="submission" date="2019-12" db="EMBL/GenBank/DDBJ databases">
        <title>Novel species isolated from a subtropical stream in China.</title>
        <authorList>
            <person name="Lu H."/>
        </authorList>
    </citation>
    <scope>NUCLEOTIDE SEQUENCE [LARGE SCALE GENOMIC DNA]</scope>
    <source>
        <strain evidence="1 2">FT135W</strain>
    </source>
</reference>
<protein>
    <submittedName>
        <fullName evidence="1">Uncharacterized protein</fullName>
    </submittedName>
</protein>